<evidence type="ECO:0000313" key="4">
    <source>
        <dbReference type="Proteomes" id="UP000287651"/>
    </source>
</evidence>
<accession>A0A427AVK0</accession>
<name>A0A427AVK0_ENSVE</name>
<dbReference type="GO" id="GO:0006508">
    <property type="term" value="P:proteolysis"/>
    <property type="evidence" value="ECO:0007669"/>
    <property type="project" value="InterPro"/>
</dbReference>
<dbReference type="EMBL" id="AMZH03001220">
    <property type="protein sequence ID" value="RRT80147.1"/>
    <property type="molecule type" value="Genomic_DNA"/>
</dbReference>
<dbReference type="SUPFAM" id="SSF53474">
    <property type="entry name" value="alpha/beta-Hydrolases"/>
    <property type="match status" value="1"/>
</dbReference>
<sequence length="116" mass="12938">MGLQVSSIIFLDSPVGTGFSYASTEQGLKTSDTKSSVDVHTFLRKVIISVSTQVSIEFISVWCKVSQEYGYRVALIHFRAWNLKLEIEEDPYATLSEDDNVPMEEVPFNDSDPLAA</sequence>
<dbReference type="Gene3D" id="3.40.50.1820">
    <property type="entry name" value="alpha/beta hydrolase"/>
    <property type="match status" value="1"/>
</dbReference>
<comment type="similarity">
    <text evidence="1">Belongs to the peptidase S10 family.</text>
</comment>
<reference evidence="3 4" key="1">
    <citation type="journal article" date="2014" name="Agronomy (Basel)">
        <title>A Draft Genome Sequence for Ensete ventricosum, the Drought-Tolerant Tree Against Hunger.</title>
        <authorList>
            <person name="Harrison J."/>
            <person name="Moore K.A."/>
            <person name="Paszkiewicz K."/>
            <person name="Jones T."/>
            <person name="Grant M."/>
            <person name="Ambacheew D."/>
            <person name="Muzemil S."/>
            <person name="Studholme D.J."/>
        </authorList>
    </citation>
    <scope>NUCLEOTIDE SEQUENCE [LARGE SCALE GENOMIC DNA]</scope>
</reference>
<dbReference type="InterPro" id="IPR029058">
    <property type="entry name" value="AB_hydrolase_fold"/>
</dbReference>
<feature type="region of interest" description="Disordered" evidence="2">
    <location>
        <begin position="96"/>
        <end position="116"/>
    </location>
</feature>
<proteinExistence type="inferred from homology"/>
<organism evidence="3 4">
    <name type="scientific">Ensete ventricosum</name>
    <name type="common">Abyssinian banana</name>
    <name type="synonym">Musa ensete</name>
    <dbReference type="NCBI Taxonomy" id="4639"/>
    <lineage>
        <taxon>Eukaryota</taxon>
        <taxon>Viridiplantae</taxon>
        <taxon>Streptophyta</taxon>
        <taxon>Embryophyta</taxon>
        <taxon>Tracheophyta</taxon>
        <taxon>Spermatophyta</taxon>
        <taxon>Magnoliopsida</taxon>
        <taxon>Liliopsida</taxon>
        <taxon>Zingiberales</taxon>
        <taxon>Musaceae</taxon>
        <taxon>Ensete</taxon>
    </lineage>
</organism>
<gene>
    <name evidence="3" type="ORF">B296_00000043</name>
</gene>
<dbReference type="AlphaFoldDB" id="A0A427AVK0"/>
<dbReference type="Proteomes" id="UP000287651">
    <property type="component" value="Unassembled WGS sequence"/>
</dbReference>
<protein>
    <submittedName>
        <fullName evidence="3">Uncharacterized protein</fullName>
    </submittedName>
</protein>
<dbReference type="GO" id="GO:0004185">
    <property type="term" value="F:serine-type carboxypeptidase activity"/>
    <property type="evidence" value="ECO:0007669"/>
    <property type="project" value="InterPro"/>
</dbReference>
<evidence type="ECO:0000256" key="1">
    <source>
        <dbReference type="ARBA" id="ARBA00009431"/>
    </source>
</evidence>
<comment type="caution">
    <text evidence="3">The sequence shown here is derived from an EMBL/GenBank/DDBJ whole genome shotgun (WGS) entry which is preliminary data.</text>
</comment>
<dbReference type="InterPro" id="IPR001563">
    <property type="entry name" value="Peptidase_S10"/>
</dbReference>
<evidence type="ECO:0000313" key="3">
    <source>
        <dbReference type="EMBL" id="RRT80147.1"/>
    </source>
</evidence>
<dbReference type="Pfam" id="PF00450">
    <property type="entry name" value="Peptidase_S10"/>
    <property type="match status" value="1"/>
</dbReference>
<evidence type="ECO:0000256" key="2">
    <source>
        <dbReference type="SAM" id="MobiDB-lite"/>
    </source>
</evidence>